<dbReference type="Pfam" id="PF20505">
    <property type="entry name" value="DUF6731"/>
    <property type="match status" value="1"/>
</dbReference>
<keyword evidence="2" id="KW-1185">Reference proteome</keyword>
<dbReference type="RefSeq" id="WP_147432213.1">
    <property type="nucleotide sequence ID" value="NZ_RBZU01000001.1"/>
</dbReference>
<comment type="caution">
    <text evidence="1">The sequence shown here is derived from an EMBL/GenBank/DDBJ whole genome shotgun (WGS) entry which is preliminary data.</text>
</comment>
<name>A0A494YF27_9BURK</name>
<evidence type="ECO:0000313" key="2">
    <source>
        <dbReference type="Proteomes" id="UP000270342"/>
    </source>
</evidence>
<reference evidence="1 2" key="1">
    <citation type="submission" date="2018-10" db="EMBL/GenBank/DDBJ databases">
        <title>Robbsia sp. DHC34, isolated from soil.</title>
        <authorList>
            <person name="Gao Z.-H."/>
            <person name="Qiu L.-H."/>
        </authorList>
    </citation>
    <scope>NUCLEOTIDE SEQUENCE [LARGE SCALE GENOMIC DNA]</scope>
    <source>
        <strain evidence="1 2">DHC34</strain>
    </source>
</reference>
<proteinExistence type="predicted"/>
<protein>
    <submittedName>
        <fullName evidence="1">Uncharacterized protein</fullName>
    </submittedName>
</protein>
<sequence length="303" mass="33836">MANDMLVHAFRIHRGDTVPPLEDLLSQITGDPIEQRNRKVGRQDVRLEQIAPPNSVGNPTPYWLLDFTKFRFDHGPSRASLTAASQGFALASDEGFGEETAVLYDPIKHQVLIQYNHHGVRATVIKLYFALYNANSPDTPQILNYDFQIFMNDDANVRLAQKQILTKLNFRIAPIAMSAAQRRAGVSLNRALDLSQELHGHTIEVTVSAGRSQNAMLDTGRVGAIIRKLQQFVADDANTATPVVQAFKVYGKDSVVEPAEEINLLAEKLEERIDGLVLGADLRYTLASRWEGLTRARRGWHNI</sequence>
<dbReference type="OrthoDB" id="9129985at2"/>
<dbReference type="InterPro" id="IPR046618">
    <property type="entry name" value="DUF6731"/>
</dbReference>
<dbReference type="Proteomes" id="UP000270342">
    <property type="component" value="Unassembled WGS sequence"/>
</dbReference>
<evidence type="ECO:0000313" key="1">
    <source>
        <dbReference type="EMBL" id="RKP58973.1"/>
    </source>
</evidence>
<dbReference type="EMBL" id="RBZU01000001">
    <property type="protein sequence ID" value="RKP58973.1"/>
    <property type="molecule type" value="Genomic_DNA"/>
</dbReference>
<organism evidence="1 2">
    <name type="scientific">Pararobbsia silviterrae</name>
    <dbReference type="NCBI Taxonomy" id="1792498"/>
    <lineage>
        <taxon>Bacteria</taxon>
        <taxon>Pseudomonadati</taxon>
        <taxon>Pseudomonadota</taxon>
        <taxon>Betaproteobacteria</taxon>
        <taxon>Burkholderiales</taxon>
        <taxon>Burkholderiaceae</taxon>
        <taxon>Pararobbsia</taxon>
    </lineage>
</organism>
<dbReference type="AlphaFoldDB" id="A0A494YF27"/>
<gene>
    <name evidence="1" type="ORF">D7S86_03385</name>
</gene>
<accession>A0A494YF27</accession>